<dbReference type="AlphaFoldDB" id="K1UB70"/>
<protein>
    <submittedName>
        <fullName evidence="1">Helicase</fullName>
    </submittedName>
</protein>
<keyword evidence="1" id="KW-0347">Helicase</keyword>
<feature type="non-terminal residue" evidence="1">
    <location>
        <position position="1"/>
    </location>
</feature>
<keyword evidence="1" id="KW-0067">ATP-binding</keyword>
<dbReference type="EMBL" id="AJWZ01003258">
    <property type="protein sequence ID" value="EKC68716.1"/>
    <property type="molecule type" value="Genomic_DNA"/>
</dbReference>
<gene>
    <name evidence="1" type="ORF">OBE_04786</name>
</gene>
<name>K1UB70_9ZZZZ</name>
<reference evidence="1" key="1">
    <citation type="journal article" date="2013" name="Environ. Microbiol.">
        <title>Microbiota from the distal guts of lean and obese adolescents exhibit partial functional redundancy besides clear differences in community structure.</title>
        <authorList>
            <person name="Ferrer M."/>
            <person name="Ruiz A."/>
            <person name="Lanza F."/>
            <person name="Haange S.B."/>
            <person name="Oberbach A."/>
            <person name="Till H."/>
            <person name="Bargiela R."/>
            <person name="Campoy C."/>
            <person name="Segura M.T."/>
            <person name="Richter M."/>
            <person name="von Bergen M."/>
            <person name="Seifert J."/>
            <person name="Suarez A."/>
        </authorList>
    </citation>
    <scope>NUCLEOTIDE SEQUENCE</scope>
</reference>
<proteinExistence type="predicted"/>
<dbReference type="GO" id="GO:0004386">
    <property type="term" value="F:helicase activity"/>
    <property type="evidence" value="ECO:0007669"/>
    <property type="project" value="UniProtKB-KW"/>
</dbReference>
<comment type="caution">
    <text evidence="1">The sequence shown here is derived from an EMBL/GenBank/DDBJ whole genome shotgun (WGS) entry which is preliminary data.</text>
</comment>
<evidence type="ECO:0000313" key="1">
    <source>
        <dbReference type="EMBL" id="EKC68716.1"/>
    </source>
</evidence>
<organism evidence="1">
    <name type="scientific">human gut metagenome</name>
    <dbReference type="NCBI Taxonomy" id="408170"/>
    <lineage>
        <taxon>unclassified sequences</taxon>
        <taxon>metagenomes</taxon>
        <taxon>organismal metagenomes</taxon>
    </lineage>
</organism>
<keyword evidence="1" id="KW-0547">Nucleotide-binding</keyword>
<sequence length="54" mass="6339">EGKSYDRSNIKAYSTYGTSRINAYKIIEETLNLKDVRIFDYIEDDEGKKESRSQ</sequence>
<accession>K1UB70</accession>
<keyword evidence="1" id="KW-0378">Hydrolase</keyword>